<organism evidence="2 3">
    <name type="scientific">Riccia sorocarpa</name>
    <dbReference type="NCBI Taxonomy" id="122646"/>
    <lineage>
        <taxon>Eukaryota</taxon>
        <taxon>Viridiplantae</taxon>
        <taxon>Streptophyta</taxon>
        <taxon>Embryophyta</taxon>
        <taxon>Marchantiophyta</taxon>
        <taxon>Marchantiopsida</taxon>
        <taxon>Marchantiidae</taxon>
        <taxon>Marchantiales</taxon>
        <taxon>Ricciaceae</taxon>
        <taxon>Riccia</taxon>
    </lineage>
</organism>
<feature type="region of interest" description="Disordered" evidence="1">
    <location>
        <begin position="1"/>
        <end position="67"/>
    </location>
</feature>
<sequence>MEAKEVPTPDLPRAKMLKRSNVLQWPITDTPNIVTKSPSATESDNNNVGNEADDKERENVDLELRQPVAADPEFEEILRHRPRLSRVIVLPPVPEVHPNVVPSVPESSENSDVDDDGSHSPVKRVRLEFGDSSHAAEHRALPQRHRNPPQRFVPK</sequence>
<feature type="compositionally biased region" description="Low complexity" evidence="1">
    <location>
        <begin position="96"/>
        <end position="108"/>
    </location>
</feature>
<feature type="compositionally biased region" description="Basic residues" evidence="1">
    <location>
        <begin position="141"/>
        <end position="155"/>
    </location>
</feature>
<reference evidence="2 3" key="1">
    <citation type="submission" date="2024-09" db="EMBL/GenBank/DDBJ databases">
        <title>Chromosome-scale assembly of Riccia sorocarpa.</title>
        <authorList>
            <person name="Paukszto L."/>
        </authorList>
    </citation>
    <scope>NUCLEOTIDE SEQUENCE [LARGE SCALE GENOMIC DNA]</scope>
    <source>
        <strain evidence="2">LP-2024</strain>
        <tissue evidence="2">Aerial parts of the thallus</tissue>
    </source>
</reference>
<feature type="region of interest" description="Disordered" evidence="1">
    <location>
        <begin position="94"/>
        <end position="155"/>
    </location>
</feature>
<keyword evidence="3" id="KW-1185">Reference proteome</keyword>
<evidence type="ECO:0000313" key="3">
    <source>
        <dbReference type="Proteomes" id="UP001633002"/>
    </source>
</evidence>
<name>A0ABD3HW60_9MARC</name>
<protein>
    <submittedName>
        <fullName evidence="2">Uncharacterized protein</fullName>
    </submittedName>
</protein>
<feature type="compositionally biased region" description="Basic and acidic residues" evidence="1">
    <location>
        <begin position="52"/>
        <end position="64"/>
    </location>
</feature>
<evidence type="ECO:0000256" key="1">
    <source>
        <dbReference type="SAM" id="MobiDB-lite"/>
    </source>
</evidence>
<proteinExistence type="predicted"/>
<gene>
    <name evidence="2" type="ORF">R1sor_008413</name>
</gene>
<feature type="compositionally biased region" description="Polar residues" evidence="1">
    <location>
        <begin position="21"/>
        <end position="49"/>
    </location>
</feature>
<evidence type="ECO:0000313" key="2">
    <source>
        <dbReference type="EMBL" id="KAL3694762.1"/>
    </source>
</evidence>
<dbReference type="Proteomes" id="UP001633002">
    <property type="component" value="Unassembled WGS sequence"/>
</dbReference>
<dbReference type="EMBL" id="JBJQOH010000003">
    <property type="protein sequence ID" value="KAL3694762.1"/>
    <property type="molecule type" value="Genomic_DNA"/>
</dbReference>
<feature type="compositionally biased region" description="Basic and acidic residues" evidence="1">
    <location>
        <begin position="125"/>
        <end position="140"/>
    </location>
</feature>
<accession>A0ABD3HW60</accession>
<comment type="caution">
    <text evidence="2">The sequence shown here is derived from an EMBL/GenBank/DDBJ whole genome shotgun (WGS) entry which is preliminary data.</text>
</comment>
<dbReference type="AlphaFoldDB" id="A0ABD3HW60"/>